<protein>
    <submittedName>
        <fullName evidence="1">Uncharacterized protein</fullName>
    </submittedName>
</protein>
<dbReference type="EMBL" id="CACRTF010000001">
    <property type="protein sequence ID" value="VYS77069.1"/>
    <property type="molecule type" value="Genomic_DNA"/>
</dbReference>
<dbReference type="GeneID" id="23115219"/>
<dbReference type="AlphaFoldDB" id="A0A6N2R9W0"/>
<name>A0A6N2R9W0_9FIRM</name>
<accession>A0A6N2R9W0</accession>
<evidence type="ECO:0000313" key="1">
    <source>
        <dbReference type="EMBL" id="VYS77069.1"/>
    </source>
</evidence>
<organism evidence="1">
    <name type="scientific">Enterocloster bolteae</name>
    <dbReference type="NCBI Taxonomy" id="208479"/>
    <lineage>
        <taxon>Bacteria</taxon>
        <taxon>Bacillati</taxon>
        <taxon>Bacillota</taxon>
        <taxon>Clostridia</taxon>
        <taxon>Lachnospirales</taxon>
        <taxon>Lachnospiraceae</taxon>
        <taxon>Enterocloster</taxon>
    </lineage>
</organism>
<sequence length="86" mass="10028">MMPDKSQGGLLARLQELSGCQYLSDLHSSFYIEDIIYAVRTVSISSYSMGEWEEAFRYITGVRTEFKSKEELVKNLIIRLEENKER</sequence>
<gene>
    <name evidence="1" type="ORF">CBLFYP116_00033</name>
</gene>
<reference evidence="1" key="1">
    <citation type="submission" date="2019-11" db="EMBL/GenBank/DDBJ databases">
        <authorList>
            <person name="Feng L."/>
        </authorList>
    </citation>
    <scope>NUCLEOTIDE SEQUENCE</scope>
    <source>
        <strain evidence="1">CbolteaeLFYP116</strain>
    </source>
</reference>
<proteinExistence type="predicted"/>
<dbReference type="RefSeq" id="WP_002577006.1">
    <property type="nucleotide sequence ID" value="NZ_BAABZS010000001.1"/>
</dbReference>